<dbReference type="InterPro" id="IPR036396">
    <property type="entry name" value="Cyt_P450_sf"/>
</dbReference>
<dbReference type="GO" id="GO:0005506">
    <property type="term" value="F:iron ion binding"/>
    <property type="evidence" value="ECO:0007669"/>
    <property type="project" value="InterPro"/>
</dbReference>
<evidence type="ECO:0000256" key="6">
    <source>
        <dbReference type="ARBA" id="ARBA00023033"/>
    </source>
</evidence>
<evidence type="ECO:0000256" key="3">
    <source>
        <dbReference type="ARBA" id="ARBA00022723"/>
    </source>
</evidence>
<keyword evidence="3" id="KW-0479">Metal-binding</keyword>
<keyword evidence="4" id="KW-0560">Oxidoreductase</keyword>
<dbReference type="GO" id="GO:0016705">
    <property type="term" value="F:oxidoreductase activity, acting on paired donors, with incorporation or reduction of molecular oxygen"/>
    <property type="evidence" value="ECO:0007669"/>
    <property type="project" value="InterPro"/>
</dbReference>
<dbReference type="Pfam" id="PF00067">
    <property type="entry name" value="p450"/>
    <property type="match status" value="1"/>
</dbReference>
<dbReference type="FunFam" id="1.10.630.10:FF:000018">
    <property type="entry name" value="Cytochrome P450 monooxygenase"/>
    <property type="match status" value="1"/>
</dbReference>
<evidence type="ECO:0000256" key="4">
    <source>
        <dbReference type="ARBA" id="ARBA00023002"/>
    </source>
</evidence>
<dbReference type="RefSeq" id="WP_166054107.1">
    <property type="nucleotide sequence ID" value="NZ_JAAMPJ010000015.1"/>
</dbReference>
<dbReference type="SUPFAM" id="SSF48264">
    <property type="entry name" value="Cytochrome P450"/>
    <property type="match status" value="1"/>
</dbReference>
<evidence type="ECO:0000256" key="1">
    <source>
        <dbReference type="ARBA" id="ARBA00010617"/>
    </source>
</evidence>
<dbReference type="PANTHER" id="PTHR46696:SF6">
    <property type="entry name" value="P450, PUTATIVE (EUROFUNG)-RELATED"/>
    <property type="match status" value="1"/>
</dbReference>
<gene>
    <name evidence="7" type="ORF">G7043_41080</name>
</gene>
<name>A0A7C9RXG4_9PSEU</name>
<dbReference type="EMBL" id="JAAMPJ010000015">
    <property type="protein sequence ID" value="NGY65308.1"/>
    <property type="molecule type" value="Genomic_DNA"/>
</dbReference>
<dbReference type="PRINTS" id="PR00359">
    <property type="entry name" value="BP450"/>
</dbReference>
<dbReference type="Gene3D" id="1.10.630.10">
    <property type="entry name" value="Cytochrome P450"/>
    <property type="match status" value="1"/>
</dbReference>
<evidence type="ECO:0000313" key="8">
    <source>
        <dbReference type="Proteomes" id="UP000481360"/>
    </source>
</evidence>
<dbReference type="Proteomes" id="UP000481360">
    <property type="component" value="Unassembled WGS sequence"/>
</dbReference>
<reference evidence="7 8" key="1">
    <citation type="submission" date="2020-03" db="EMBL/GenBank/DDBJ databases">
        <title>Isolation and identification of active actinomycetes.</title>
        <authorList>
            <person name="Sun X."/>
        </authorList>
    </citation>
    <scope>NUCLEOTIDE SEQUENCE [LARGE SCALE GENOMIC DNA]</scope>
    <source>
        <strain evidence="7 8">NEAU-D13</strain>
    </source>
</reference>
<comment type="caution">
    <text evidence="7">The sequence shown here is derived from an EMBL/GenBank/DDBJ whole genome shotgun (WGS) entry which is preliminary data.</text>
</comment>
<organism evidence="7 8">
    <name type="scientific">Lentzea alba</name>
    <dbReference type="NCBI Taxonomy" id="2714351"/>
    <lineage>
        <taxon>Bacteria</taxon>
        <taxon>Bacillati</taxon>
        <taxon>Actinomycetota</taxon>
        <taxon>Actinomycetes</taxon>
        <taxon>Pseudonocardiales</taxon>
        <taxon>Pseudonocardiaceae</taxon>
        <taxon>Lentzea</taxon>
    </lineage>
</organism>
<dbReference type="InterPro" id="IPR001128">
    <property type="entry name" value="Cyt_P450"/>
</dbReference>
<keyword evidence="2" id="KW-0349">Heme</keyword>
<sequence>MTTTPGTEYPFGPVTPSEGVAHIGRLVADRPMTKMTMPYGGDVWLVHRNAAARKILSDRRFVREPFRTGERVVPFFVPFPDFLRGTLQFEDPPQHTKLRKLVQKAISPKRVREMRDSAVAFANELIDGMIARGGVRDLVTEYSLALPIEMLSSLLGVPSSDREKFERWSSSTLAVAGKTEAEVAADMAELAGYMSDLIAKRRAEPRDDLLSSLAHARDRDETLTDAEILPIAFILIVGGFDNTATFLSTGVLSLLRSDDQRAVFLTDPDGLAPTTAEEVLRHGGFVIAPMVGGGGGLVPFVATEDVEIDGQLIAKGEAVSIDMVTAGHDPTAVADPGRFDITRTDNAHLTLSHGLHHCLGAPLARMELQVGLAELFKRIPDLKLAGEPVFDRTVLTQPMTSLPVTW</sequence>
<keyword evidence="5" id="KW-0408">Iron</keyword>
<dbReference type="CDD" id="cd11031">
    <property type="entry name" value="Cyp158A-like"/>
    <property type="match status" value="1"/>
</dbReference>
<dbReference type="GO" id="GO:0020037">
    <property type="term" value="F:heme binding"/>
    <property type="evidence" value="ECO:0007669"/>
    <property type="project" value="InterPro"/>
</dbReference>
<dbReference type="GO" id="GO:0004497">
    <property type="term" value="F:monooxygenase activity"/>
    <property type="evidence" value="ECO:0007669"/>
    <property type="project" value="UniProtKB-KW"/>
</dbReference>
<evidence type="ECO:0000256" key="2">
    <source>
        <dbReference type="ARBA" id="ARBA00022617"/>
    </source>
</evidence>
<dbReference type="PANTHER" id="PTHR46696">
    <property type="entry name" value="P450, PUTATIVE (EUROFUNG)-RELATED"/>
    <property type="match status" value="1"/>
</dbReference>
<keyword evidence="8" id="KW-1185">Reference proteome</keyword>
<keyword evidence="6" id="KW-0503">Monooxygenase</keyword>
<proteinExistence type="inferred from homology"/>
<protein>
    <submittedName>
        <fullName evidence="7">Cytochrome P450</fullName>
    </submittedName>
</protein>
<comment type="similarity">
    <text evidence="1">Belongs to the cytochrome P450 family.</text>
</comment>
<accession>A0A7C9RXG4</accession>
<evidence type="ECO:0000256" key="5">
    <source>
        <dbReference type="ARBA" id="ARBA00023004"/>
    </source>
</evidence>
<dbReference type="InterPro" id="IPR002397">
    <property type="entry name" value="Cyt_P450_B"/>
</dbReference>
<evidence type="ECO:0000313" key="7">
    <source>
        <dbReference type="EMBL" id="NGY65308.1"/>
    </source>
</evidence>
<dbReference type="AlphaFoldDB" id="A0A7C9RXG4"/>